<dbReference type="SUPFAM" id="SSF46785">
    <property type="entry name" value="Winged helix' DNA-binding domain"/>
    <property type="match status" value="1"/>
</dbReference>
<dbReference type="EMBL" id="CM016558">
    <property type="protein sequence ID" value="TKW02883.1"/>
    <property type="molecule type" value="Genomic_DNA"/>
</dbReference>
<dbReference type="Pfam" id="PF18005">
    <property type="entry name" value="eIF3m_C_helix"/>
    <property type="match status" value="1"/>
</dbReference>
<keyword evidence="2 5" id="KW-0963">Cytoplasm</keyword>
<gene>
    <name evidence="7" type="ORF">SEVIR_7G033500v2</name>
</gene>
<dbReference type="InterPro" id="IPR000717">
    <property type="entry name" value="PCI_dom"/>
</dbReference>
<dbReference type="InterPro" id="IPR036390">
    <property type="entry name" value="WH_DNA-bd_sf"/>
</dbReference>
<dbReference type="InterPro" id="IPR045237">
    <property type="entry name" value="COPS7/eIF3m"/>
</dbReference>
<dbReference type="SMART" id="SM00088">
    <property type="entry name" value="PINT"/>
    <property type="match status" value="1"/>
</dbReference>
<dbReference type="GO" id="GO:0071541">
    <property type="term" value="C:eukaryotic translation initiation factor 3 complex, eIF3m"/>
    <property type="evidence" value="ECO:0007669"/>
    <property type="project" value="UniProtKB-UniRule"/>
</dbReference>
<comment type="subcellular location">
    <subcellularLocation>
        <location evidence="5">Cytoplasm</location>
    </subcellularLocation>
</comment>
<protein>
    <recommendedName>
        <fullName evidence="5">Eukaryotic translation initiation factor 3 subunit M</fullName>
        <shortName evidence="5">eIF3m</shortName>
    </recommendedName>
</protein>
<keyword evidence="8" id="KW-1185">Reference proteome</keyword>
<comment type="subunit">
    <text evidence="5">Component of the eukaryotic translation initiation factor 3 (eIF-3) complex.</text>
</comment>
<comment type="similarity">
    <text evidence="5">Belongs to the eIF-3 subunit M family.</text>
</comment>
<dbReference type="PROSITE" id="PS50250">
    <property type="entry name" value="PCI"/>
    <property type="match status" value="1"/>
</dbReference>
<feature type="domain" description="PCI" evidence="6">
    <location>
        <begin position="253"/>
        <end position="424"/>
    </location>
</feature>
<evidence type="ECO:0000259" key="6">
    <source>
        <dbReference type="PROSITE" id="PS50250"/>
    </source>
</evidence>
<dbReference type="GO" id="GO:0016282">
    <property type="term" value="C:eukaryotic 43S preinitiation complex"/>
    <property type="evidence" value="ECO:0007669"/>
    <property type="project" value="UniProtKB-UniRule"/>
</dbReference>
<dbReference type="Pfam" id="PF01399">
    <property type="entry name" value="PCI"/>
    <property type="match status" value="1"/>
</dbReference>
<evidence type="ECO:0000256" key="5">
    <source>
        <dbReference type="HAMAP-Rule" id="MF_03012"/>
    </source>
</evidence>
<accession>A0A4U6TPF5</accession>
<proteinExistence type="inferred from homology"/>
<comment type="function">
    <text evidence="5">Component of the eukaryotic translation initiation factor 3 (eIF-3) complex, which is involved in protein synthesis of a specialized repertoire of mRNAs and, together with other initiation factors, stimulates binding of mRNA and methionyl-tRNAi to the 40S ribosome. The eIF-3 complex specifically targets and initiates translation of a subset of mRNAs involved in cell proliferation.</text>
</comment>
<evidence type="ECO:0000313" key="7">
    <source>
        <dbReference type="EMBL" id="TKW02883.1"/>
    </source>
</evidence>
<dbReference type="InterPro" id="IPR040750">
    <property type="entry name" value="eIF3m_C_helix"/>
</dbReference>
<reference evidence="7" key="1">
    <citation type="submission" date="2019-03" db="EMBL/GenBank/DDBJ databases">
        <title>WGS assembly of Setaria viridis.</title>
        <authorList>
            <person name="Huang P."/>
            <person name="Jenkins J."/>
            <person name="Grimwood J."/>
            <person name="Barry K."/>
            <person name="Healey A."/>
            <person name="Mamidi S."/>
            <person name="Sreedasyam A."/>
            <person name="Shu S."/>
            <person name="Feldman M."/>
            <person name="Wu J."/>
            <person name="Yu Y."/>
            <person name="Chen C."/>
            <person name="Johnson J."/>
            <person name="Rokhsar D."/>
            <person name="Baxter I."/>
            <person name="Schmutz J."/>
            <person name="Brutnell T."/>
            <person name="Kellogg E."/>
        </authorList>
    </citation>
    <scope>NUCLEOTIDE SEQUENCE [LARGE SCALE GENOMIC DNA]</scope>
</reference>
<comment type="similarity">
    <text evidence="1">Belongs to the CSN7/EIF3M family. CSN7 subfamily.</text>
</comment>
<evidence type="ECO:0000256" key="3">
    <source>
        <dbReference type="ARBA" id="ARBA00022540"/>
    </source>
</evidence>
<dbReference type="AlphaFoldDB" id="A0A4U6TPF5"/>
<dbReference type="HAMAP" id="MF_03012">
    <property type="entry name" value="eIF3m"/>
    <property type="match status" value="1"/>
</dbReference>
<organism evidence="7 8">
    <name type="scientific">Setaria viridis</name>
    <name type="common">Green bristlegrass</name>
    <name type="synonym">Setaria italica subsp. viridis</name>
    <dbReference type="NCBI Taxonomy" id="4556"/>
    <lineage>
        <taxon>Eukaryota</taxon>
        <taxon>Viridiplantae</taxon>
        <taxon>Streptophyta</taxon>
        <taxon>Embryophyta</taxon>
        <taxon>Tracheophyta</taxon>
        <taxon>Spermatophyta</taxon>
        <taxon>Magnoliopsida</taxon>
        <taxon>Liliopsida</taxon>
        <taxon>Poales</taxon>
        <taxon>Poaceae</taxon>
        <taxon>PACMAD clade</taxon>
        <taxon>Panicoideae</taxon>
        <taxon>Panicodae</taxon>
        <taxon>Paniceae</taxon>
        <taxon>Cenchrinae</taxon>
        <taxon>Setaria</taxon>
    </lineage>
</organism>
<evidence type="ECO:0000313" key="8">
    <source>
        <dbReference type="Proteomes" id="UP000298652"/>
    </source>
</evidence>
<keyword evidence="3 5" id="KW-0396">Initiation factor</keyword>
<evidence type="ECO:0000256" key="1">
    <source>
        <dbReference type="ARBA" id="ARBA00008482"/>
    </source>
</evidence>
<evidence type="ECO:0000256" key="4">
    <source>
        <dbReference type="ARBA" id="ARBA00022917"/>
    </source>
</evidence>
<evidence type="ECO:0000256" key="2">
    <source>
        <dbReference type="ARBA" id="ARBA00022490"/>
    </source>
</evidence>
<sequence>MGVYFGPWIVDPTARVLRGWVTEWRTLAVSHPSPPPFPSPAATAAAAPAHAQRRSNKMATIVNTTEEEPMLAVVRFTAELAWADAGPEVADPEVTRLCLEAQEHILAGCWLDMASLMLASADLLLTCPSRVPDKDLECILSVICSVVTKAESEDQALQITDLICTKLTQQPDDKPALRLKVLFSLYNLLPSAYGKAFVYKKALELATAGKAADYIIPSFKNINSFVSEWGIGNSEQRELYLAIARILKDHKGMAKEYFNFLNKYLATFKGSDDDSATIGDAKEEAVAAIIEFVKSSNLFQCDLLNMAAVSQLEKDEKYQLVYELLKIFLTKRLDSYIEFQTTNSALLKDYGLVHEECITKMRLMSLLDLSSRCSGKVPYSAITEALQINDDEVEQWIVKAIAFKILDCKVDQLNQTVIVSRHTERIFGMPQWQGLRTKLGVWRGNIASAINIIQANKVTEEGTQAMQGLTIR</sequence>
<name>A0A4U6TPF5_SETVI</name>
<dbReference type="OMA" id="FNDEHKG"/>
<dbReference type="GO" id="GO:0033290">
    <property type="term" value="C:eukaryotic 48S preinitiation complex"/>
    <property type="evidence" value="ECO:0007669"/>
    <property type="project" value="UniProtKB-UniRule"/>
</dbReference>
<dbReference type="InterPro" id="IPR027528">
    <property type="entry name" value="eIF3m"/>
</dbReference>
<dbReference type="Gramene" id="TKW02883">
    <property type="protein sequence ID" value="TKW02883"/>
    <property type="gene ID" value="SEVIR_7G033500v2"/>
</dbReference>
<dbReference type="PANTHER" id="PTHR15350">
    <property type="entry name" value="COP9 SIGNALOSOME COMPLEX SUBUNIT 7/DENDRITIC CELL PROTEIN GA17"/>
    <property type="match status" value="1"/>
</dbReference>
<keyword evidence="4 5" id="KW-0648">Protein biosynthesis</keyword>
<dbReference type="PANTHER" id="PTHR15350:SF2">
    <property type="entry name" value="EUKARYOTIC TRANSLATION INITIATION FACTOR 3 SUBUNIT M"/>
    <property type="match status" value="1"/>
</dbReference>
<dbReference type="GO" id="GO:0001732">
    <property type="term" value="P:formation of cytoplasmic translation initiation complex"/>
    <property type="evidence" value="ECO:0007669"/>
    <property type="project" value="UniProtKB-UniRule"/>
</dbReference>
<dbReference type="Proteomes" id="UP000298652">
    <property type="component" value="Chromosome 7"/>
</dbReference>
<dbReference type="GO" id="GO:0003743">
    <property type="term" value="F:translation initiation factor activity"/>
    <property type="evidence" value="ECO:0007669"/>
    <property type="project" value="UniProtKB-UniRule"/>
</dbReference>